<dbReference type="EMBL" id="CP032568">
    <property type="protein sequence ID" value="AYF78284.1"/>
    <property type="molecule type" value="Genomic_DNA"/>
</dbReference>
<dbReference type="KEGG" id="nyu:D7D52_35660"/>
<evidence type="ECO:0000256" key="1">
    <source>
        <dbReference type="SAM" id="MobiDB-lite"/>
    </source>
</evidence>
<dbReference type="RefSeq" id="WP_120743367.1">
    <property type="nucleotide sequence ID" value="NZ_CP032568.1"/>
</dbReference>
<sequence>MNDVMHRPPHWLDQHGHGEMAWPPGWTVDRYTVQLPVIREPANLSTKTPAPQPNCDLPERTE</sequence>
<dbReference type="Proteomes" id="UP000267164">
    <property type="component" value="Chromosome"/>
</dbReference>
<dbReference type="AlphaFoldDB" id="A0A386ZM81"/>
<accession>A0A386ZM81</accession>
<protein>
    <submittedName>
        <fullName evidence="2">Uncharacterized protein</fullName>
    </submittedName>
</protein>
<evidence type="ECO:0000313" key="3">
    <source>
        <dbReference type="Proteomes" id="UP000267164"/>
    </source>
</evidence>
<reference evidence="2 3" key="1">
    <citation type="submission" date="2018-09" db="EMBL/GenBank/DDBJ databases">
        <title>Nocardia yunnanensis sp. nov., an actinomycete isolated from a soil sample.</title>
        <authorList>
            <person name="Zhang J."/>
        </authorList>
    </citation>
    <scope>NUCLEOTIDE SEQUENCE [LARGE SCALE GENOMIC DNA]</scope>
    <source>
        <strain evidence="2 3">CFHS0054</strain>
    </source>
</reference>
<gene>
    <name evidence="2" type="ORF">D7D52_35660</name>
</gene>
<proteinExistence type="predicted"/>
<organism evidence="2 3">
    <name type="scientific">Nocardia yunnanensis</name>
    <dbReference type="NCBI Taxonomy" id="2382165"/>
    <lineage>
        <taxon>Bacteria</taxon>
        <taxon>Bacillati</taxon>
        <taxon>Actinomycetota</taxon>
        <taxon>Actinomycetes</taxon>
        <taxon>Mycobacteriales</taxon>
        <taxon>Nocardiaceae</taxon>
        <taxon>Nocardia</taxon>
    </lineage>
</organism>
<feature type="region of interest" description="Disordered" evidence="1">
    <location>
        <begin position="41"/>
        <end position="62"/>
    </location>
</feature>
<keyword evidence="3" id="KW-1185">Reference proteome</keyword>
<evidence type="ECO:0000313" key="2">
    <source>
        <dbReference type="EMBL" id="AYF78284.1"/>
    </source>
</evidence>
<name>A0A386ZM81_9NOCA</name>